<keyword evidence="7" id="KW-0539">Nucleus</keyword>
<dbReference type="InterPro" id="IPR029058">
    <property type="entry name" value="AB_hydrolase_fold"/>
</dbReference>
<keyword evidence="12" id="KW-1185">Reference proteome</keyword>
<dbReference type="EMBL" id="MUNK01000253">
    <property type="protein sequence ID" value="OTA24231.1"/>
    <property type="molecule type" value="Genomic_DNA"/>
</dbReference>
<dbReference type="InterPro" id="IPR032563">
    <property type="entry name" value="DAMP1_SANT-like"/>
</dbReference>
<comment type="caution">
    <text evidence="11">The sequence shown here is derived from an EMBL/GenBank/DDBJ whole genome shotgun (WGS) entry which is preliminary data.</text>
</comment>
<feature type="compositionally biased region" description="Basic residues" evidence="8">
    <location>
        <begin position="36"/>
        <end position="61"/>
    </location>
</feature>
<dbReference type="STRING" id="1157616.A0A1Z5STX3"/>
<dbReference type="Pfam" id="PF00135">
    <property type="entry name" value="COesterase"/>
    <property type="match status" value="1"/>
</dbReference>
<evidence type="ECO:0000313" key="12">
    <source>
        <dbReference type="Proteomes" id="UP000194280"/>
    </source>
</evidence>
<keyword evidence="6" id="KW-0804">Transcription</keyword>
<dbReference type="GO" id="GO:0006338">
    <property type="term" value="P:chromatin remodeling"/>
    <property type="evidence" value="ECO:0007669"/>
    <property type="project" value="InterPro"/>
</dbReference>
<feature type="compositionally biased region" description="Basic and acidic residues" evidence="8">
    <location>
        <begin position="201"/>
        <end position="219"/>
    </location>
</feature>
<dbReference type="Pfam" id="PF16282">
    <property type="entry name" value="SANT_DAMP1_like"/>
    <property type="match status" value="1"/>
</dbReference>
<feature type="domain" description="DAMP1 SANT/Myb-like" evidence="10">
    <location>
        <begin position="98"/>
        <end position="173"/>
    </location>
</feature>
<evidence type="ECO:0000256" key="5">
    <source>
        <dbReference type="ARBA" id="ARBA00023015"/>
    </source>
</evidence>
<dbReference type="SUPFAM" id="SSF53474">
    <property type="entry name" value="alpha/beta-Hydrolases"/>
    <property type="match status" value="1"/>
</dbReference>
<organism evidence="11 12">
    <name type="scientific">Hortaea werneckii EXF-2000</name>
    <dbReference type="NCBI Taxonomy" id="1157616"/>
    <lineage>
        <taxon>Eukaryota</taxon>
        <taxon>Fungi</taxon>
        <taxon>Dikarya</taxon>
        <taxon>Ascomycota</taxon>
        <taxon>Pezizomycotina</taxon>
        <taxon>Dothideomycetes</taxon>
        <taxon>Dothideomycetidae</taxon>
        <taxon>Mycosphaerellales</taxon>
        <taxon>Teratosphaeriaceae</taxon>
        <taxon>Hortaea</taxon>
    </lineage>
</organism>
<name>A0A1Z5STX3_HORWE</name>
<feature type="compositionally biased region" description="Basic and acidic residues" evidence="8">
    <location>
        <begin position="74"/>
        <end position="85"/>
    </location>
</feature>
<feature type="region of interest" description="Disordered" evidence="8">
    <location>
        <begin position="1"/>
        <end position="95"/>
    </location>
</feature>
<evidence type="ECO:0000313" key="11">
    <source>
        <dbReference type="EMBL" id="OTA24231.1"/>
    </source>
</evidence>
<comment type="subcellular location">
    <subcellularLocation>
        <location evidence="1">Nucleus</location>
    </subcellularLocation>
</comment>
<keyword evidence="5" id="KW-0805">Transcription regulation</keyword>
<gene>
    <name evidence="11" type="ORF">BTJ68_12734</name>
</gene>
<dbReference type="Proteomes" id="UP000194280">
    <property type="component" value="Unassembled WGS sequence"/>
</dbReference>
<dbReference type="GO" id="GO:0035267">
    <property type="term" value="C:NuA4 histone acetyltransferase complex"/>
    <property type="evidence" value="ECO:0007669"/>
    <property type="project" value="InterPro"/>
</dbReference>
<reference evidence="11 12" key="1">
    <citation type="submission" date="2017-01" db="EMBL/GenBank/DDBJ databases">
        <title>The recent genome duplication of the halophilic yeast Hortaea werneckii: insights from long-read sequencing.</title>
        <authorList>
            <person name="Sinha S."/>
            <person name="Flibotte S."/>
            <person name="Neira M."/>
            <person name="Lenassi M."/>
            <person name="Gostincar C."/>
            <person name="Stajich J.E."/>
            <person name="Nislow C.E."/>
        </authorList>
    </citation>
    <scope>NUCLEOTIDE SEQUENCE [LARGE SCALE GENOMIC DNA]</scope>
    <source>
        <strain evidence="11 12">EXF-2000</strain>
    </source>
</reference>
<evidence type="ECO:0000256" key="4">
    <source>
        <dbReference type="ARBA" id="ARBA00022853"/>
    </source>
</evidence>
<keyword evidence="4" id="KW-0156">Chromatin regulator</keyword>
<dbReference type="GO" id="GO:0000122">
    <property type="term" value="P:negative regulation of transcription by RNA polymerase II"/>
    <property type="evidence" value="ECO:0007669"/>
    <property type="project" value="TreeGrafter"/>
</dbReference>
<dbReference type="GO" id="GO:0003714">
    <property type="term" value="F:transcription corepressor activity"/>
    <property type="evidence" value="ECO:0007669"/>
    <property type="project" value="TreeGrafter"/>
</dbReference>
<dbReference type="GO" id="GO:0000812">
    <property type="term" value="C:Swr1 complex"/>
    <property type="evidence" value="ECO:0007669"/>
    <property type="project" value="TreeGrafter"/>
</dbReference>
<dbReference type="Gene3D" id="1.10.10.60">
    <property type="entry name" value="Homeodomain-like"/>
    <property type="match status" value="1"/>
</dbReference>
<feature type="compositionally biased region" description="Polar residues" evidence="8">
    <location>
        <begin position="19"/>
        <end position="35"/>
    </location>
</feature>
<evidence type="ECO:0000259" key="10">
    <source>
        <dbReference type="Pfam" id="PF16282"/>
    </source>
</evidence>
<feature type="region of interest" description="Disordered" evidence="8">
    <location>
        <begin position="283"/>
        <end position="319"/>
    </location>
</feature>
<evidence type="ECO:0000256" key="8">
    <source>
        <dbReference type="SAM" id="MobiDB-lite"/>
    </source>
</evidence>
<comment type="similarity">
    <text evidence="2">Belongs to the SWC4 family.</text>
</comment>
<sequence length="849" mass="95189">MASGADIRAALGAEFAPGPSQQAGSRPSQHAQQTSSRHRPSAPIIKPRRFKKPPLRSRVRSAHWTYEPSPTASHQDKLPLRRWNREAPPLPDSQSSERFAKYNVVPDVPTYTPELYEKDLVDPSWTKDETDYLMETYRECSGKWPVIIDRYESERPRSMEDLKARFYFISSRILSHQTPISSMTGPEYDLYETLKSFDPHKEGSRKKLAEGHLSRSRSEVDEETVLLGELQRIMLHQSTLDAEREDLRRRLHHPQADSNGYQYSTSQALTTLWQQLLQADKARRVQRLRSTDTQPRPNQPQASAPPPPAPAETETSTDLSKADLTRFGVVQANEKLPSGISFASDRLSKPRVAKSQIQTEKISTLLQHIGVPELIPLPTVPVIEQFETIMSKVHTLLDMRKLAEKEEQELRDIYAPSNTTKWSKLPVFFFIQGGGFNTNSNANYNGSGLIEASDMNIVVVNFNYRVGPYGFLAGREVTAGGSVNNGLKDQRAALHWVQKYIHHFGGDECHVTMGGDSAGAQSVNLHVTAYGGRDDGLFHATAAESQSFSALRTISESQFSYDNLVIRTGCASSVDTLACLRSLTATELQEENFNTPFPGAQNPPLYMYGPVLDFDFITDYTYRAYAQGAFVRLPSIAGDDTNEGTIFTPKNTSSIGESDTFMKDNFPAFTLPQLRRWNELYPVEGTPTFPNAGRYWRQVSQGYGELRYICPGIFISGTQANMSLPNWNYRWNVIDPPAAANGNGVSHTIEVNAIWGPSNTNGGAPDSYQQGGLNYPIVDVVQGYWTSFIRCYDPNTHRLPGSPEWQAWSKDNEFARLMFQTNNTHMETVPADQQGRCEYLSSIGVSLRQ</sequence>
<evidence type="ECO:0000256" key="7">
    <source>
        <dbReference type="ARBA" id="ARBA00023242"/>
    </source>
</evidence>
<feature type="region of interest" description="Disordered" evidence="8">
    <location>
        <begin position="201"/>
        <end position="221"/>
    </location>
</feature>
<feature type="domain" description="Carboxylesterase type B" evidence="9">
    <location>
        <begin position="412"/>
        <end position="822"/>
    </location>
</feature>
<dbReference type="Gene3D" id="3.40.50.1820">
    <property type="entry name" value="alpha/beta hydrolase"/>
    <property type="match status" value="1"/>
</dbReference>
<dbReference type="InterPro" id="IPR027109">
    <property type="entry name" value="Swc4/Dmap1"/>
</dbReference>
<dbReference type="InterPro" id="IPR002018">
    <property type="entry name" value="CarbesteraseB"/>
</dbReference>
<proteinExistence type="inferred from homology"/>
<evidence type="ECO:0000256" key="6">
    <source>
        <dbReference type="ARBA" id="ARBA00023163"/>
    </source>
</evidence>
<dbReference type="PANTHER" id="PTHR12855:SF10">
    <property type="entry name" value="DNA METHYLTRANSFERASE 1-ASSOCIATED PROTEIN 1"/>
    <property type="match status" value="1"/>
</dbReference>
<evidence type="ECO:0000256" key="1">
    <source>
        <dbReference type="ARBA" id="ARBA00004123"/>
    </source>
</evidence>
<accession>A0A1Z5STX3</accession>
<protein>
    <recommendedName>
        <fullName evidence="3">SWR1-complex protein 4</fullName>
    </recommendedName>
</protein>
<evidence type="ECO:0000259" key="9">
    <source>
        <dbReference type="Pfam" id="PF00135"/>
    </source>
</evidence>
<evidence type="ECO:0000256" key="2">
    <source>
        <dbReference type="ARBA" id="ARBA00006918"/>
    </source>
</evidence>
<evidence type="ECO:0000256" key="3">
    <source>
        <dbReference type="ARBA" id="ARBA00019132"/>
    </source>
</evidence>
<dbReference type="VEuPathDB" id="FungiDB:BTJ68_12734"/>
<dbReference type="PANTHER" id="PTHR12855">
    <property type="entry name" value="DNA METHYLTRANSFERASE 1-ASSOCIATED PROTEIN 1 FAMILY MEMBER"/>
    <property type="match status" value="1"/>
</dbReference>
<dbReference type="GO" id="GO:0006281">
    <property type="term" value="P:DNA repair"/>
    <property type="evidence" value="ECO:0007669"/>
    <property type="project" value="InterPro"/>
</dbReference>
<dbReference type="InParanoid" id="A0A1Z5STX3"/>
<dbReference type="AlphaFoldDB" id="A0A1Z5STX3"/>